<keyword evidence="4" id="KW-0378">Hydrolase</keyword>
<dbReference type="GO" id="GO:0046872">
    <property type="term" value="F:metal ion binding"/>
    <property type="evidence" value="ECO:0007669"/>
    <property type="project" value="UniProtKB-KW"/>
</dbReference>
<feature type="compositionally biased region" description="Polar residues" evidence="7">
    <location>
        <begin position="1435"/>
        <end position="1445"/>
    </location>
</feature>
<dbReference type="PANTHER" id="PTHR43690:SF18">
    <property type="entry name" value="INSULIN-DEGRADING ENZYME-RELATED"/>
    <property type="match status" value="1"/>
</dbReference>
<evidence type="ECO:0000313" key="13">
    <source>
        <dbReference type="EMBL" id="OTA27748.1"/>
    </source>
</evidence>
<dbReference type="FunFam" id="3.30.830.10:FF:000004">
    <property type="entry name" value="Putative insulin-degrading enzyme"/>
    <property type="match status" value="1"/>
</dbReference>
<organism evidence="13 14">
    <name type="scientific">Hortaea werneckii EXF-2000</name>
    <dbReference type="NCBI Taxonomy" id="1157616"/>
    <lineage>
        <taxon>Eukaryota</taxon>
        <taxon>Fungi</taxon>
        <taxon>Dikarya</taxon>
        <taxon>Ascomycota</taxon>
        <taxon>Pezizomycotina</taxon>
        <taxon>Dothideomycetes</taxon>
        <taxon>Dothideomycetidae</taxon>
        <taxon>Mycosphaerellales</taxon>
        <taxon>Teratosphaeriaceae</taxon>
        <taxon>Hortaea</taxon>
    </lineage>
</organism>
<dbReference type="InterPro" id="IPR032632">
    <property type="entry name" value="Peptidase_M16_M"/>
</dbReference>
<proteinExistence type="inferred from homology"/>
<dbReference type="SUPFAM" id="SSF63411">
    <property type="entry name" value="LuxS/MPP-like metallohydrolase"/>
    <property type="match status" value="4"/>
</dbReference>
<feature type="domain" description="Coenzyme PQQ synthesis protein F-like C-terminal lobe" evidence="12">
    <location>
        <begin position="900"/>
        <end position="998"/>
    </location>
</feature>
<dbReference type="InterPro" id="IPR011765">
    <property type="entry name" value="Pept_M16_N"/>
</dbReference>
<dbReference type="GO" id="GO:0051603">
    <property type="term" value="P:proteolysis involved in protein catabolic process"/>
    <property type="evidence" value="ECO:0007669"/>
    <property type="project" value="TreeGrafter"/>
</dbReference>
<evidence type="ECO:0000259" key="8">
    <source>
        <dbReference type="Pfam" id="PF00675"/>
    </source>
</evidence>
<evidence type="ECO:0000259" key="12">
    <source>
        <dbReference type="Pfam" id="PF22456"/>
    </source>
</evidence>
<feature type="region of interest" description="Disordered" evidence="7">
    <location>
        <begin position="1156"/>
        <end position="1176"/>
    </location>
</feature>
<evidence type="ECO:0000259" key="9">
    <source>
        <dbReference type="Pfam" id="PF05193"/>
    </source>
</evidence>
<keyword evidence="2" id="KW-0645">Protease</keyword>
<dbReference type="FunFam" id="2.60.260.40:FF:000003">
    <property type="entry name" value="NADH dehydrogenase [ubiquinone] iron-sulfur protein 6, mitochondrial"/>
    <property type="match status" value="1"/>
</dbReference>
<evidence type="ECO:0000256" key="3">
    <source>
        <dbReference type="ARBA" id="ARBA00022723"/>
    </source>
</evidence>
<dbReference type="Pfam" id="PF16187">
    <property type="entry name" value="Peptidase_M16_M"/>
    <property type="match status" value="1"/>
</dbReference>
<evidence type="ECO:0000313" key="14">
    <source>
        <dbReference type="Proteomes" id="UP000194280"/>
    </source>
</evidence>
<feature type="region of interest" description="Disordered" evidence="7">
    <location>
        <begin position="1414"/>
        <end position="1452"/>
    </location>
</feature>
<dbReference type="InterPro" id="IPR007863">
    <property type="entry name" value="Peptidase_M16_C"/>
</dbReference>
<dbReference type="Pfam" id="PF00675">
    <property type="entry name" value="Peptidase_M16"/>
    <property type="match status" value="1"/>
</dbReference>
<dbReference type="Pfam" id="PF22456">
    <property type="entry name" value="PqqF-like_C_4"/>
    <property type="match status" value="1"/>
</dbReference>
<dbReference type="Pfam" id="PF10276">
    <property type="entry name" value="zf-CHCC"/>
    <property type="match status" value="1"/>
</dbReference>
<dbReference type="PANTHER" id="PTHR43690">
    <property type="entry name" value="NARDILYSIN"/>
    <property type="match status" value="1"/>
</dbReference>
<dbReference type="VEuPathDB" id="FungiDB:BTJ68_10765"/>
<dbReference type="GO" id="GO:0005829">
    <property type="term" value="C:cytosol"/>
    <property type="evidence" value="ECO:0007669"/>
    <property type="project" value="TreeGrafter"/>
</dbReference>
<dbReference type="GO" id="GO:0004222">
    <property type="term" value="F:metalloendopeptidase activity"/>
    <property type="evidence" value="ECO:0007669"/>
    <property type="project" value="TreeGrafter"/>
</dbReference>
<feature type="domain" description="Peptidase M16 middle/third" evidence="11">
    <location>
        <begin position="505"/>
        <end position="794"/>
    </location>
</feature>
<dbReference type="InParanoid" id="A0A1Z5SZN8"/>
<dbReference type="InterPro" id="IPR054734">
    <property type="entry name" value="PqqF-like_C_4"/>
</dbReference>
<dbReference type="GO" id="GO:0005739">
    <property type="term" value="C:mitochondrion"/>
    <property type="evidence" value="ECO:0007669"/>
    <property type="project" value="TreeGrafter"/>
</dbReference>
<feature type="compositionally biased region" description="Polar residues" evidence="7">
    <location>
        <begin position="1253"/>
        <end position="1262"/>
    </location>
</feature>
<evidence type="ECO:0000256" key="2">
    <source>
        <dbReference type="ARBA" id="ARBA00022670"/>
    </source>
</evidence>
<keyword evidence="3" id="KW-0479">Metal-binding</keyword>
<dbReference type="InterPro" id="IPR050626">
    <property type="entry name" value="Peptidase_M16"/>
</dbReference>
<name>A0A1Z5SZN8_HORWE</name>
<dbReference type="InterPro" id="IPR019401">
    <property type="entry name" value="Znf_CHCC"/>
</dbReference>
<evidence type="ECO:0000256" key="5">
    <source>
        <dbReference type="ARBA" id="ARBA00022833"/>
    </source>
</evidence>
<reference evidence="13 14" key="1">
    <citation type="submission" date="2017-01" db="EMBL/GenBank/DDBJ databases">
        <title>The recent genome duplication of the halophilic yeast Hortaea werneckii: insights from long-read sequencing.</title>
        <authorList>
            <person name="Sinha S."/>
            <person name="Flibotte S."/>
            <person name="Neira M."/>
            <person name="Lenassi M."/>
            <person name="Gostincar C."/>
            <person name="Stajich J.E."/>
            <person name="Nislow C.E."/>
        </authorList>
    </citation>
    <scope>NUCLEOTIDE SEQUENCE [LARGE SCALE GENOMIC DNA]</scope>
    <source>
        <strain evidence="13 14">EXF-2000</strain>
    </source>
</reference>
<evidence type="ECO:0000256" key="1">
    <source>
        <dbReference type="ARBA" id="ARBA00007261"/>
    </source>
</evidence>
<dbReference type="Pfam" id="PF05193">
    <property type="entry name" value="Peptidase_M16_C"/>
    <property type="match status" value="1"/>
</dbReference>
<dbReference type="Gene3D" id="2.60.260.40">
    <property type="entry name" value="q5lls5 like domains"/>
    <property type="match status" value="1"/>
</dbReference>
<gene>
    <name evidence="13" type="ORF">BTJ68_10765</name>
</gene>
<dbReference type="OrthoDB" id="952271at2759"/>
<dbReference type="Proteomes" id="UP000194280">
    <property type="component" value="Unassembled WGS sequence"/>
</dbReference>
<evidence type="ECO:0008006" key="15">
    <source>
        <dbReference type="Google" id="ProtNLM"/>
    </source>
</evidence>
<feature type="domain" description="Zinc finger CHCC-type" evidence="10">
    <location>
        <begin position="1363"/>
        <end position="1398"/>
    </location>
</feature>
<dbReference type="FunFam" id="3.30.830.10:FF:000003">
    <property type="entry name" value="Insulin-degrading enzyme"/>
    <property type="match status" value="1"/>
</dbReference>
<evidence type="ECO:0000256" key="6">
    <source>
        <dbReference type="ARBA" id="ARBA00023049"/>
    </source>
</evidence>
<dbReference type="InterPro" id="IPR011249">
    <property type="entry name" value="Metalloenz_LuxS/M16"/>
</dbReference>
<evidence type="ECO:0000256" key="7">
    <source>
        <dbReference type="SAM" id="MobiDB-lite"/>
    </source>
</evidence>
<evidence type="ECO:0000259" key="10">
    <source>
        <dbReference type="Pfam" id="PF10276"/>
    </source>
</evidence>
<sequence length="1452" mass="163224">MRLSHACRVGEVLGSSCVARLVTRVRPLSTVSLVPPSHLSVATTTLARRQHSFVSGAFGRPTPPLQPPVLLTHSTSATKRSSPSLRRGGAHRYATMAEPLNSRSGVQRLAERLEKPLVDDRTYRVVKLPNDLEALLIHDPETDKAAAAMDVNVGAFADAEDMPGMAHAVEHLLFMGTEKYPGENDYNQYLTKYGGYSNAFTASTSTNYYFELSATSTKSATSSANTSKESLSVPKEHAPLYGGLDRFAQFFIKPLFLEDTLDRELKAVDSENKKNLQSDNWRLNQLNKSLSSKKHPFHTFSTGNYKLLHEDPIARGIKIRDEFIGFYEKHYSANRMKLAVLGRESLDELESWVTELFSDVKNQKLPQMRWDGIPIFGAEEVQTQIFTKPVMDQRNLDIYFGYPDEEDAWDSKPGRYLSHLIGHEGPGSILAYLKNKGWANALSAGASPVCPGTGMFMLQVRLTEEGLKQYKEVVKTVFQYINIIREAGPQKWIFDEEAQLSEIDFRFMQKSPASRTVSHYSGTMQRPLPRDKLLSGQALIREFSPEGIERALADLVPENFRIVLISKELPVQPDSKEKWYGTEYKYEKIPGDFMDELKKAAKATEAERPAELHLPVKNEFIPQRLDVDKKDVVEPAVAPKLIRHDDTVRTWFKKDDRFWVPKANVHVWLRSPISNLTPLTAVLSQLYQELVRDSLDEYSYAAELAGIAYAIVNHAQGLDVVVVGYNDKMPVLLEKVLVSMRDLVVKPERFDVVKERVTRGFKNFDYTEPFRQIGTYSRWITSQRSWANHELLQEIGAVTAEDVQAFFPQMLKQMHIEILAHGNLYKEDALQMTDLVQSTLKPRTLPQSQWQIRRSVVLPEGADYRYERTLANPDNINHAIEYIIYVGWNVDRSTRAKILLLGDLTSEPVFDQLRTKEQLGYVVSSAPLLYSSVAAWRVVIQSERDCHYLEQRIDAFLNDFETMLKDMPDDEFEAQKIGLINKRLEKLKNLDSESNRFWHHITNETYDFELVYRDVENIEPLTKEDMLAFYRSVFLPSSPSRIKTSTHLNAQASAESIAAKVDPVEQKRKLADTLAQVFTQLGIDTDVDALTKRFDAVDINAGDQKSILDAAAAYLKENAKIAAETVEQVVQQGPSLLEQILPSLGIRSAPAPVEMNGEAGDVDGSAKDGAKDEQKSKTVVIDDVQAFKAGLPLSAAPKPVKDLTSVVRSRALASHGQTALGAVIRTPSTTMLQYSTRRLLPAFTRRSAAIRAYTTSSHSTDNPVPANDPNPKQPHTPVSSTNQLPTSSAGTHDKVLQESTEDAEQKRVMQAPNRETVWSRSQKPRSEAMVGPRFEQTIMEDQPRPYAAIDLIHKQPVRWTNKRSVSCDGGGGPLGHPRIFINVDKPQICWCTYCGVPYAHTHHRKFLESLPETSYPLDPIEDPATLPSSERAGKTGSTEPYQTPTGAPLEQR</sequence>
<comment type="caution">
    <text evidence="13">The sequence shown here is derived from an EMBL/GenBank/DDBJ whole genome shotgun (WGS) entry which is preliminary data.</text>
</comment>
<evidence type="ECO:0000256" key="4">
    <source>
        <dbReference type="ARBA" id="ARBA00022801"/>
    </source>
</evidence>
<keyword evidence="5" id="KW-0862">Zinc</keyword>
<dbReference type="FunFam" id="3.30.830.10:FF:000005">
    <property type="entry name" value="nardilysin isoform X1"/>
    <property type="match status" value="1"/>
</dbReference>
<feature type="domain" description="Peptidase M16 N-terminal" evidence="8">
    <location>
        <begin position="135"/>
        <end position="291"/>
    </location>
</feature>
<protein>
    <recommendedName>
        <fullName evidence="15">Zinc finger CHCC-type domain-containing protein</fullName>
    </recommendedName>
</protein>
<dbReference type="EMBL" id="MUNK01000175">
    <property type="protein sequence ID" value="OTA27748.1"/>
    <property type="molecule type" value="Genomic_DNA"/>
</dbReference>
<comment type="similarity">
    <text evidence="1">Belongs to the peptidase M16 family.</text>
</comment>
<dbReference type="Gene3D" id="3.30.830.10">
    <property type="entry name" value="Metalloenzyme, LuxS/M16 peptidase-like"/>
    <property type="match status" value="4"/>
</dbReference>
<accession>A0A1Z5SZN8</accession>
<dbReference type="GO" id="GO:0043171">
    <property type="term" value="P:peptide catabolic process"/>
    <property type="evidence" value="ECO:0007669"/>
    <property type="project" value="TreeGrafter"/>
</dbReference>
<feature type="domain" description="Peptidase M16 C-terminal" evidence="9">
    <location>
        <begin position="320"/>
        <end position="497"/>
    </location>
</feature>
<feature type="region of interest" description="Disordered" evidence="7">
    <location>
        <begin position="1253"/>
        <end position="1328"/>
    </location>
</feature>
<keyword evidence="14" id="KW-1185">Reference proteome</keyword>
<keyword evidence="6" id="KW-0482">Metalloprotease</keyword>
<evidence type="ECO:0000259" key="11">
    <source>
        <dbReference type="Pfam" id="PF16187"/>
    </source>
</evidence>
<feature type="compositionally biased region" description="Polar residues" evidence="7">
    <location>
        <begin position="1276"/>
        <end position="1290"/>
    </location>
</feature>
<dbReference type="FunCoup" id="A0A1Z5SZN8">
    <property type="interactions" value="1760"/>
</dbReference>
<dbReference type="STRING" id="1157616.A0A1Z5SZN8"/>
<feature type="compositionally biased region" description="Basic and acidic residues" evidence="7">
    <location>
        <begin position="1164"/>
        <end position="1176"/>
    </location>
</feature>